<dbReference type="EMBL" id="DRYQ01000027">
    <property type="protein sequence ID" value="HHQ50127.1"/>
    <property type="molecule type" value="Genomic_DNA"/>
</dbReference>
<evidence type="ECO:0000313" key="1">
    <source>
        <dbReference type="EMBL" id="HHQ50127.1"/>
    </source>
</evidence>
<proteinExistence type="predicted"/>
<comment type="caution">
    <text evidence="1">The sequence shown here is derived from an EMBL/GenBank/DDBJ whole genome shotgun (WGS) entry which is preliminary data.</text>
</comment>
<dbReference type="AlphaFoldDB" id="A0A7J3Z634"/>
<sequence length="115" mass="12741">MVLYPGESRELLLRIHGPRGRLVAVEEQGFPYSVASLEITPKQAQAPYQARIVVAANVNATPGVYIWGIRIIDITRSVVLGKEPITMVIMPKHMSKKLQSTLPALGRSTRTTAYR</sequence>
<protein>
    <submittedName>
        <fullName evidence="1">Uncharacterized protein</fullName>
    </submittedName>
</protein>
<accession>A0A7J3Z634</accession>
<organism evidence="1">
    <name type="scientific">Ignisphaera aggregans</name>
    <dbReference type="NCBI Taxonomy" id="334771"/>
    <lineage>
        <taxon>Archaea</taxon>
        <taxon>Thermoproteota</taxon>
        <taxon>Thermoprotei</taxon>
        <taxon>Desulfurococcales</taxon>
        <taxon>Desulfurococcaceae</taxon>
        <taxon>Ignisphaera</taxon>
    </lineage>
</organism>
<gene>
    <name evidence="1" type="ORF">ENM66_02100</name>
</gene>
<name>A0A7J3Z634_9CREN</name>
<reference evidence="1" key="1">
    <citation type="journal article" date="2020" name="mSystems">
        <title>Genome- and Community-Level Interaction Insights into Carbon Utilization and Element Cycling Functions of Hydrothermarchaeota in Hydrothermal Sediment.</title>
        <authorList>
            <person name="Zhou Z."/>
            <person name="Liu Y."/>
            <person name="Xu W."/>
            <person name="Pan J."/>
            <person name="Luo Z.H."/>
            <person name="Li M."/>
        </authorList>
    </citation>
    <scope>NUCLEOTIDE SEQUENCE [LARGE SCALE GENOMIC DNA]</scope>
    <source>
        <strain evidence="1">SpSt-1105</strain>
    </source>
</reference>